<feature type="domain" description="SLH" evidence="3">
    <location>
        <begin position="989"/>
        <end position="1052"/>
    </location>
</feature>
<dbReference type="AlphaFoldDB" id="A0A7Z2VL18"/>
<name>A0A7Z2VL18_9BACL</name>
<dbReference type="Pfam" id="PF00395">
    <property type="entry name" value="SLH"/>
    <property type="match status" value="3"/>
</dbReference>
<sequence length="1120" mass="117551">MKKIGKRMSSLLLSACMVLPMLPMLPTMAFATGEDFSLPTGQTYYFDLSSEADHIGTVNTAVPDTTLHYVPFTYAGTVNAYSLDSSSSGHSNASETAMASNRNLFAPDYALSYSISWNTLNANGLIFGKTYDTNYKLRSLSVGNSTGTGSPTNNEWDQILDKNSSLIKNWSKLSWGQDTNTINPGVRLSRGGTAVRNAIGAQADHVHAAYGFRPVLEVLNVGALGPDGLQAVALELGDGSVNGENMIYIISAGGHFTAPSGTGLTPPANMTFYKWQQTGDTSKTYNAGDTVTYTNGLGLTAIWKEATPNIAIDYANEKLTGFEVGGNYTFDGAPVSPVSGKLDVAGYIGTTIAIVKKGNGTSTIDSAGQNLVIPARPGTPTAVGVNPTTIGGDGTITGVTAGMEYQLSAGAWTDVTGTEITNLMAGTYHIRVKATATDFKSAEQIVTITAFTPGVEATPNIAIDYANEKLTGFEVGGNYTFDGTPVSPVSGKLDVAGYIGTTIAIVKKGNGTSTIDSAGQNLVIPARPGTPTTAGIDPVTNGGTGTVTGVTAAMEYRSSTGGWTDVTGTEITNLMAGIYHIRVKATSSSFMSAEQTVTLTEPAPAYTVILSNGGTGASGSGNYTSGAIVSIQAGNRSGYSFNGWTSSDGVSFADTSSATTTFTMPATNVTVTANWRDIGGSTGDTGGSGGGPPSTTPNSPAITIDKKPNQPTLASINLTAAVNQNGNASVPITVPQVKALIDAVKKEAQNKGNIADGIGIVYNIQFGADGISFSVKLEEGTLALLEKEGVKRFDVNSTLVSFSFNQTAIQEMHSQAVGDVAFGANPVAKLSDEAKVLIGSRPVYDLTVSYQKDDKIEYVTNFGKGTVTLGISYKAASGEKNGNLYVVYVNKIGKPQLLFSSSYDSNMLMFSRNSLSTYGVGYLAPAPAFMDTAKHWAKDNIDYVISRGLISGTGATTFSPDTAIARADFLMALGMLSGADMNEYKYKYKQSSFTDVSSTSAAMPYIEWAVQNRIVQGIGNNKFDPDSPITREQMAVMMVSYAQATGYKLPVNRQAVTFADDAIISLWAKEAVKAILQTGVVNGKDNNLYDPAGKATRAEASTILRRFMEFVIDEGAELVE</sequence>
<feature type="domain" description="SLH" evidence="3">
    <location>
        <begin position="1055"/>
        <end position="1118"/>
    </location>
</feature>
<evidence type="ECO:0000259" key="3">
    <source>
        <dbReference type="PROSITE" id="PS51272"/>
    </source>
</evidence>
<feature type="region of interest" description="Disordered" evidence="1">
    <location>
        <begin position="675"/>
        <end position="702"/>
    </location>
</feature>
<keyword evidence="2" id="KW-0732">Signal</keyword>
<proteinExistence type="predicted"/>
<dbReference type="NCBIfam" id="TIGR02543">
    <property type="entry name" value="List_Bact_rpt"/>
    <property type="match status" value="1"/>
</dbReference>
<feature type="signal peptide" evidence="2">
    <location>
        <begin position="1"/>
        <end position="31"/>
    </location>
</feature>
<feature type="compositionally biased region" description="Gly residues" evidence="1">
    <location>
        <begin position="680"/>
        <end position="692"/>
    </location>
</feature>
<protein>
    <submittedName>
        <fullName evidence="4">S-layer homology domain-containing protein</fullName>
    </submittedName>
</protein>
<dbReference type="InterPro" id="IPR051465">
    <property type="entry name" value="Cell_Envelope_Struct_Comp"/>
</dbReference>
<feature type="chain" id="PRO_5031520532" evidence="2">
    <location>
        <begin position="32"/>
        <end position="1120"/>
    </location>
</feature>
<dbReference type="InterPro" id="IPR044060">
    <property type="entry name" value="Bacterial_rp_domain"/>
</dbReference>
<organism evidence="4 5">
    <name type="scientific">Cohnella herbarum</name>
    <dbReference type="NCBI Taxonomy" id="2728023"/>
    <lineage>
        <taxon>Bacteria</taxon>
        <taxon>Bacillati</taxon>
        <taxon>Bacillota</taxon>
        <taxon>Bacilli</taxon>
        <taxon>Bacillales</taxon>
        <taxon>Paenibacillaceae</taxon>
        <taxon>Cohnella</taxon>
    </lineage>
</organism>
<dbReference type="Pfam" id="PF18998">
    <property type="entry name" value="Flg_new_2"/>
    <property type="match status" value="1"/>
</dbReference>
<dbReference type="PANTHER" id="PTHR43308">
    <property type="entry name" value="OUTER MEMBRANE PROTEIN ALPHA-RELATED"/>
    <property type="match status" value="1"/>
</dbReference>
<feature type="domain" description="SLH" evidence="3">
    <location>
        <begin position="924"/>
        <end position="987"/>
    </location>
</feature>
<keyword evidence="5" id="KW-1185">Reference proteome</keyword>
<gene>
    <name evidence="4" type="ORF">HH215_17115</name>
</gene>
<evidence type="ECO:0000256" key="2">
    <source>
        <dbReference type="SAM" id="SignalP"/>
    </source>
</evidence>
<accession>A0A7Z2VL18</accession>
<dbReference type="EMBL" id="CP051680">
    <property type="protein sequence ID" value="QJD84735.1"/>
    <property type="molecule type" value="Genomic_DNA"/>
</dbReference>
<evidence type="ECO:0000256" key="1">
    <source>
        <dbReference type="SAM" id="MobiDB-lite"/>
    </source>
</evidence>
<dbReference type="PROSITE" id="PS51272">
    <property type="entry name" value="SLH"/>
    <property type="match status" value="3"/>
</dbReference>
<dbReference type="InterPro" id="IPR013378">
    <property type="entry name" value="InlB-like_B-rpt"/>
</dbReference>
<dbReference type="Proteomes" id="UP000502248">
    <property type="component" value="Chromosome"/>
</dbReference>
<dbReference type="RefSeq" id="WP_169281015.1">
    <property type="nucleotide sequence ID" value="NZ_CP051680.1"/>
</dbReference>
<evidence type="ECO:0000313" key="5">
    <source>
        <dbReference type="Proteomes" id="UP000502248"/>
    </source>
</evidence>
<dbReference type="KEGG" id="cheb:HH215_17115"/>
<evidence type="ECO:0000313" key="4">
    <source>
        <dbReference type="EMBL" id="QJD84735.1"/>
    </source>
</evidence>
<dbReference type="InterPro" id="IPR001119">
    <property type="entry name" value="SLH_dom"/>
</dbReference>
<reference evidence="4 5" key="1">
    <citation type="submission" date="2020-04" db="EMBL/GenBank/DDBJ databases">
        <title>Genome sequencing of novel species.</title>
        <authorList>
            <person name="Heo J."/>
            <person name="Kim S.-J."/>
            <person name="Kim J.-S."/>
            <person name="Hong S.-B."/>
            <person name="Kwon S.-W."/>
        </authorList>
    </citation>
    <scope>NUCLEOTIDE SEQUENCE [LARGE SCALE GENOMIC DNA]</scope>
    <source>
        <strain evidence="4 5">MFER-1</strain>
    </source>
</reference>